<name>A0A9D3UU00_9ROSI</name>
<keyword evidence="2" id="KW-1185">Reference proteome</keyword>
<protein>
    <submittedName>
        <fullName evidence="1">Uncharacterized protein</fullName>
    </submittedName>
</protein>
<gene>
    <name evidence="1" type="ORF">J1N35_035455</name>
</gene>
<reference evidence="1 2" key="1">
    <citation type="journal article" date="2021" name="Plant Biotechnol. J.">
        <title>Multi-omics assisted identification of the key and species-specific regulatory components of drought-tolerant mechanisms in Gossypium stocksii.</title>
        <authorList>
            <person name="Yu D."/>
            <person name="Ke L."/>
            <person name="Zhang D."/>
            <person name="Wu Y."/>
            <person name="Sun Y."/>
            <person name="Mei J."/>
            <person name="Sun J."/>
            <person name="Sun Y."/>
        </authorList>
    </citation>
    <scope>NUCLEOTIDE SEQUENCE [LARGE SCALE GENOMIC DNA]</scope>
    <source>
        <strain evidence="2">cv. E1</strain>
        <tissue evidence="1">Leaf</tissue>
    </source>
</reference>
<sequence length="85" mass="10110">MRNELAGRVKEFNNVACLFVKKLGGQGDCVWRLVSLEFQSAYLCEQEQLTFSMPTYLFFIYCENMLYFWVPMILRPEEKLPMNCH</sequence>
<dbReference type="EMBL" id="JAIQCV010000010">
    <property type="protein sequence ID" value="KAH1057390.1"/>
    <property type="molecule type" value="Genomic_DNA"/>
</dbReference>
<dbReference type="Proteomes" id="UP000828251">
    <property type="component" value="Unassembled WGS sequence"/>
</dbReference>
<organism evidence="1 2">
    <name type="scientific">Gossypium stocksii</name>
    <dbReference type="NCBI Taxonomy" id="47602"/>
    <lineage>
        <taxon>Eukaryota</taxon>
        <taxon>Viridiplantae</taxon>
        <taxon>Streptophyta</taxon>
        <taxon>Embryophyta</taxon>
        <taxon>Tracheophyta</taxon>
        <taxon>Spermatophyta</taxon>
        <taxon>Magnoliopsida</taxon>
        <taxon>eudicotyledons</taxon>
        <taxon>Gunneridae</taxon>
        <taxon>Pentapetalae</taxon>
        <taxon>rosids</taxon>
        <taxon>malvids</taxon>
        <taxon>Malvales</taxon>
        <taxon>Malvaceae</taxon>
        <taxon>Malvoideae</taxon>
        <taxon>Gossypium</taxon>
    </lineage>
</organism>
<comment type="caution">
    <text evidence="1">The sequence shown here is derived from an EMBL/GenBank/DDBJ whole genome shotgun (WGS) entry which is preliminary data.</text>
</comment>
<evidence type="ECO:0000313" key="2">
    <source>
        <dbReference type="Proteomes" id="UP000828251"/>
    </source>
</evidence>
<evidence type="ECO:0000313" key="1">
    <source>
        <dbReference type="EMBL" id="KAH1057390.1"/>
    </source>
</evidence>
<accession>A0A9D3UU00</accession>
<dbReference type="AlphaFoldDB" id="A0A9D3UU00"/>
<proteinExistence type="predicted"/>